<dbReference type="Proteomes" id="UP000655420">
    <property type="component" value="Unassembled WGS sequence"/>
</dbReference>
<accession>A0A8J7M7W3</accession>
<gene>
    <name evidence="1" type="ORF">H0I76_12110</name>
</gene>
<proteinExistence type="predicted"/>
<organism evidence="1 2">
    <name type="scientific">Thermohalobaculum xanthum</name>
    <dbReference type="NCBI Taxonomy" id="2753746"/>
    <lineage>
        <taxon>Bacteria</taxon>
        <taxon>Pseudomonadati</taxon>
        <taxon>Pseudomonadota</taxon>
        <taxon>Alphaproteobacteria</taxon>
        <taxon>Rhodobacterales</taxon>
        <taxon>Paracoccaceae</taxon>
        <taxon>Thermohalobaculum</taxon>
    </lineage>
</organism>
<dbReference type="InterPro" id="IPR039437">
    <property type="entry name" value="FrzH/put_lumazine-bd"/>
</dbReference>
<dbReference type="EMBL" id="JAEHHL010000007">
    <property type="protein sequence ID" value="MBK0399936.1"/>
    <property type="molecule type" value="Genomic_DNA"/>
</dbReference>
<dbReference type="InterPro" id="IPR032710">
    <property type="entry name" value="NTF2-like_dom_sf"/>
</dbReference>
<sequence length="135" mass="14616">MTDANHAPPADPSADIAEILSLTDAYAAMLHRCDTEVLDRIFHPQAVYATAQGGELLHRDMPAYRAVLASRVSPEARGETGGFTLERIEFAGPDAAMLRLSGRMLGNAYTDLLSLLRIDGRWQIIAKVFHAAPAA</sequence>
<comment type="caution">
    <text evidence="1">The sequence shown here is derived from an EMBL/GenBank/DDBJ whole genome shotgun (WGS) entry which is preliminary data.</text>
</comment>
<keyword evidence="2" id="KW-1185">Reference proteome</keyword>
<protein>
    <submittedName>
        <fullName evidence="1">Nuclear transport factor 2 family protein</fullName>
    </submittedName>
</protein>
<dbReference type="Gene3D" id="3.10.450.50">
    <property type="match status" value="1"/>
</dbReference>
<dbReference type="AlphaFoldDB" id="A0A8J7M7W3"/>
<evidence type="ECO:0000313" key="1">
    <source>
        <dbReference type="EMBL" id="MBK0399936.1"/>
    </source>
</evidence>
<dbReference type="SUPFAM" id="SSF54427">
    <property type="entry name" value="NTF2-like"/>
    <property type="match status" value="1"/>
</dbReference>
<name>A0A8J7M7W3_9RHOB</name>
<evidence type="ECO:0000313" key="2">
    <source>
        <dbReference type="Proteomes" id="UP000655420"/>
    </source>
</evidence>
<dbReference type="RefSeq" id="WP_200610148.1">
    <property type="nucleotide sequence ID" value="NZ_JAEHHL010000007.1"/>
</dbReference>
<dbReference type="Pfam" id="PF12893">
    <property type="entry name" value="Lumazine_bd_2"/>
    <property type="match status" value="1"/>
</dbReference>
<reference evidence="1" key="1">
    <citation type="submission" date="2020-12" db="EMBL/GenBank/DDBJ databases">
        <title>Bacterial taxonomy.</title>
        <authorList>
            <person name="Pan X."/>
        </authorList>
    </citation>
    <scope>NUCLEOTIDE SEQUENCE</scope>
    <source>
        <strain evidence="1">M0105</strain>
    </source>
</reference>